<reference evidence="5 6" key="1">
    <citation type="submission" date="2022-05" db="EMBL/GenBank/DDBJ databases">
        <authorList>
            <consortium name="Genoscope - CEA"/>
            <person name="William W."/>
        </authorList>
    </citation>
    <scope>NUCLEOTIDE SEQUENCE [LARGE SCALE GENOMIC DNA]</scope>
</reference>
<name>A0ABN8RVI7_9CNID</name>
<dbReference type="Proteomes" id="UP001159405">
    <property type="component" value="Unassembled WGS sequence"/>
</dbReference>
<feature type="signal peptide" evidence="3">
    <location>
        <begin position="1"/>
        <end position="18"/>
    </location>
</feature>
<dbReference type="PANTHER" id="PTHR10036:SF3">
    <property type="entry name" value="PROTEIN SLEEPLESS-RELATED"/>
    <property type="match status" value="1"/>
</dbReference>
<feature type="chain" id="PRO_5046294790" description="UPAR/Ly6 domain-containing protein" evidence="3">
    <location>
        <begin position="19"/>
        <end position="136"/>
    </location>
</feature>
<proteinExistence type="predicted"/>
<keyword evidence="1 3" id="KW-0732">Signal</keyword>
<dbReference type="SUPFAM" id="SSF57302">
    <property type="entry name" value="Snake toxin-like"/>
    <property type="match status" value="1"/>
</dbReference>
<dbReference type="Pfam" id="PF00021">
    <property type="entry name" value="UPAR_LY6"/>
    <property type="match status" value="1"/>
</dbReference>
<keyword evidence="2" id="KW-1015">Disulfide bond</keyword>
<accession>A0ABN8RVI7</accession>
<dbReference type="InterPro" id="IPR045860">
    <property type="entry name" value="Snake_toxin-like_sf"/>
</dbReference>
<sequence>MKILFGLAFLLCISVAYSLKCKLCFSAESWDDCKNTTKETTCMDDFDRCVTQEGKSESPQKTVKLFAKGCATSSLCRLGQLNCRPTDPSTKITKCEVNCCEGDLCNGDDNEADNGAKVPIVSAIMLLACAFVAFAR</sequence>
<feature type="domain" description="UPAR/Ly6" evidence="4">
    <location>
        <begin position="18"/>
        <end position="107"/>
    </location>
</feature>
<keyword evidence="6" id="KW-1185">Reference proteome</keyword>
<evidence type="ECO:0000256" key="2">
    <source>
        <dbReference type="ARBA" id="ARBA00023157"/>
    </source>
</evidence>
<dbReference type="InterPro" id="IPR016054">
    <property type="entry name" value="LY6_UPA_recep-like"/>
</dbReference>
<evidence type="ECO:0000256" key="1">
    <source>
        <dbReference type="ARBA" id="ARBA00022729"/>
    </source>
</evidence>
<comment type="caution">
    <text evidence="5">The sequence shown here is derived from an EMBL/GenBank/DDBJ whole genome shotgun (WGS) entry which is preliminary data.</text>
</comment>
<evidence type="ECO:0000256" key="3">
    <source>
        <dbReference type="SAM" id="SignalP"/>
    </source>
</evidence>
<evidence type="ECO:0000313" key="6">
    <source>
        <dbReference type="Proteomes" id="UP001159405"/>
    </source>
</evidence>
<evidence type="ECO:0000313" key="5">
    <source>
        <dbReference type="EMBL" id="CAH3183486.1"/>
    </source>
</evidence>
<dbReference type="Gene3D" id="2.10.60.10">
    <property type="entry name" value="CD59"/>
    <property type="match status" value="1"/>
</dbReference>
<evidence type="ECO:0000259" key="4">
    <source>
        <dbReference type="Pfam" id="PF00021"/>
    </source>
</evidence>
<gene>
    <name evidence="5" type="ORF">PLOB_00028595</name>
</gene>
<protein>
    <recommendedName>
        <fullName evidence="4">UPAR/Ly6 domain-containing protein</fullName>
    </recommendedName>
</protein>
<dbReference type="PANTHER" id="PTHR10036">
    <property type="entry name" value="CD59 GLYCOPROTEIN"/>
    <property type="match status" value="1"/>
</dbReference>
<dbReference type="EMBL" id="CALNXK010000354">
    <property type="protein sequence ID" value="CAH3183486.1"/>
    <property type="molecule type" value="Genomic_DNA"/>
</dbReference>
<organism evidence="5 6">
    <name type="scientific">Porites lobata</name>
    <dbReference type="NCBI Taxonomy" id="104759"/>
    <lineage>
        <taxon>Eukaryota</taxon>
        <taxon>Metazoa</taxon>
        <taxon>Cnidaria</taxon>
        <taxon>Anthozoa</taxon>
        <taxon>Hexacorallia</taxon>
        <taxon>Scleractinia</taxon>
        <taxon>Fungiina</taxon>
        <taxon>Poritidae</taxon>
        <taxon>Porites</taxon>
    </lineage>
</organism>